<dbReference type="GO" id="GO:0016853">
    <property type="term" value="F:isomerase activity"/>
    <property type="evidence" value="ECO:0007669"/>
    <property type="project" value="InterPro"/>
</dbReference>
<dbReference type="AlphaFoldDB" id="A0A1I6HLE3"/>
<proteinExistence type="predicted"/>
<protein>
    <submittedName>
        <fullName evidence="1">Galactose mutarotase</fullName>
    </submittedName>
</protein>
<dbReference type="GO" id="GO:0005975">
    <property type="term" value="P:carbohydrate metabolic process"/>
    <property type="evidence" value="ECO:0007669"/>
    <property type="project" value="InterPro"/>
</dbReference>
<reference evidence="1 2" key="1">
    <citation type="submission" date="2016-10" db="EMBL/GenBank/DDBJ databases">
        <authorList>
            <person name="de Groot N.N."/>
        </authorList>
    </citation>
    <scope>NUCLEOTIDE SEQUENCE [LARGE SCALE GENOMIC DNA]</scope>
    <source>
        <strain evidence="1 2">743A</strain>
    </source>
</reference>
<dbReference type="SUPFAM" id="SSF74650">
    <property type="entry name" value="Galactose mutarotase-like"/>
    <property type="match status" value="1"/>
</dbReference>
<dbReference type="GO" id="GO:0030246">
    <property type="term" value="F:carbohydrate binding"/>
    <property type="evidence" value="ECO:0007669"/>
    <property type="project" value="InterPro"/>
</dbReference>
<dbReference type="InterPro" id="IPR008183">
    <property type="entry name" value="Aldose_1/G6P_1-epimerase"/>
</dbReference>
<dbReference type="Proteomes" id="UP000199659">
    <property type="component" value="Unassembled WGS sequence"/>
</dbReference>
<dbReference type="STRING" id="37658.SAMN05661086_00080"/>
<keyword evidence="2" id="KW-1185">Reference proteome</keyword>
<organism evidence="1 2">
    <name type="scientific">Anaeromicropila populeti</name>
    <dbReference type="NCBI Taxonomy" id="37658"/>
    <lineage>
        <taxon>Bacteria</taxon>
        <taxon>Bacillati</taxon>
        <taxon>Bacillota</taxon>
        <taxon>Clostridia</taxon>
        <taxon>Lachnospirales</taxon>
        <taxon>Lachnospiraceae</taxon>
        <taxon>Anaeromicropila</taxon>
    </lineage>
</organism>
<evidence type="ECO:0000313" key="2">
    <source>
        <dbReference type="Proteomes" id="UP000199659"/>
    </source>
</evidence>
<dbReference type="CDD" id="cd09024">
    <property type="entry name" value="Aldose_epim_lacX"/>
    <property type="match status" value="1"/>
</dbReference>
<sequence length="296" mass="34475">MAVHHIENDYLEIKVNDFGAELVSIIHRQSQTQYLWNGEETYWKRQSPILFPIVGSLRNKEYTYKGKTYSLPQHGFARDREFKLVEKSEHKIVHRLIADQETLQVFPFPFELEVSYELIEHEIVVEWKVKNTGEEVMHFSIGAHPAFMCPLDTAHEKQADYYFRFDSIKPLVFHKLSGQGLCLDTGEILETRNGIFPIKEGLFDEDALIFQNNQVHKVELLKPNHSVYLSVEFDAPLFGLWSPAGKQAPFVCIEPWYGRCDSVGFQGDLAEREWSNQINAKETFHKTYSIKIFQES</sequence>
<dbReference type="InterPro" id="IPR011013">
    <property type="entry name" value="Gal_mutarotase_sf_dom"/>
</dbReference>
<name>A0A1I6HLE3_9FIRM</name>
<dbReference type="PANTHER" id="PTHR11122:SF13">
    <property type="entry name" value="GLUCOSE-6-PHOSPHATE 1-EPIMERASE"/>
    <property type="match status" value="1"/>
</dbReference>
<dbReference type="OrthoDB" id="9795355at2"/>
<accession>A0A1I6HLE3</accession>
<dbReference type="InterPro" id="IPR037481">
    <property type="entry name" value="LacX"/>
</dbReference>
<dbReference type="EMBL" id="FOYZ01000001">
    <property type="protein sequence ID" value="SFR55293.1"/>
    <property type="molecule type" value="Genomic_DNA"/>
</dbReference>
<dbReference type="PANTHER" id="PTHR11122">
    <property type="entry name" value="APOSPORY-ASSOCIATED PROTEIN C-RELATED"/>
    <property type="match status" value="1"/>
</dbReference>
<dbReference type="InterPro" id="IPR014718">
    <property type="entry name" value="GH-type_carb-bd"/>
</dbReference>
<gene>
    <name evidence="1" type="ORF">SAMN05661086_00080</name>
</gene>
<dbReference type="RefSeq" id="WP_092558716.1">
    <property type="nucleotide sequence ID" value="NZ_FOYZ01000001.1"/>
</dbReference>
<dbReference type="Gene3D" id="2.70.98.10">
    <property type="match status" value="1"/>
</dbReference>
<dbReference type="Pfam" id="PF01263">
    <property type="entry name" value="Aldose_epim"/>
    <property type="match status" value="1"/>
</dbReference>
<evidence type="ECO:0000313" key="1">
    <source>
        <dbReference type="EMBL" id="SFR55293.1"/>
    </source>
</evidence>